<evidence type="ECO:0000313" key="1">
    <source>
        <dbReference type="Proteomes" id="UP000036681"/>
    </source>
</evidence>
<name>A0A0M3IJ01_ASCLU</name>
<dbReference type="WBParaSite" id="ALUE_0001857501-mRNA-1">
    <property type="protein sequence ID" value="ALUE_0001857501-mRNA-1"/>
    <property type="gene ID" value="ALUE_0001857501"/>
</dbReference>
<keyword evidence="1" id="KW-1185">Reference proteome</keyword>
<organism evidence="1 2">
    <name type="scientific">Ascaris lumbricoides</name>
    <name type="common">Giant roundworm</name>
    <dbReference type="NCBI Taxonomy" id="6252"/>
    <lineage>
        <taxon>Eukaryota</taxon>
        <taxon>Metazoa</taxon>
        <taxon>Ecdysozoa</taxon>
        <taxon>Nematoda</taxon>
        <taxon>Chromadorea</taxon>
        <taxon>Rhabditida</taxon>
        <taxon>Spirurina</taxon>
        <taxon>Ascaridomorpha</taxon>
        <taxon>Ascaridoidea</taxon>
        <taxon>Ascarididae</taxon>
        <taxon>Ascaris</taxon>
    </lineage>
</organism>
<dbReference type="Proteomes" id="UP000036681">
    <property type="component" value="Unplaced"/>
</dbReference>
<accession>A0A0M3IJ01</accession>
<sequence>MKMEYTPPSVLLSTTSYREQFIRFSHAHKSNTAPVPLSTDPSWIRGWRTFETIGIRRSDIYATILCAQNTCANIYTPESSTLQTFAPWSLPSGTWIEASIKSINRIVHAAVICLMPDNLLINFFLYLRPFQLPLIIFNGPPPNVELLVQGIVRPQALRADLDLQLRFDASKPIV</sequence>
<reference evidence="2" key="1">
    <citation type="submission" date="2017-02" db="UniProtKB">
        <authorList>
            <consortium name="WormBaseParasite"/>
        </authorList>
    </citation>
    <scope>IDENTIFICATION</scope>
</reference>
<protein>
    <submittedName>
        <fullName evidence="2">Transmembrane protein</fullName>
    </submittedName>
</protein>
<dbReference type="AlphaFoldDB" id="A0A0M3IJ01"/>
<proteinExistence type="predicted"/>
<evidence type="ECO:0000313" key="2">
    <source>
        <dbReference type="WBParaSite" id="ALUE_0001857501-mRNA-1"/>
    </source>
</evidence>